<dbReference type="AlphaFoldDB" id="A0AA88KQX0"/>
<sequence>MQASELVLMLNAIVNGFDALTEKYEIEKIKTIGDAYFCVGGLHNSQMASHHTADHPERVLRFAIDTFGVIHHYNTHKKVENQEDIGIRIGINSGPIVAGVIGKKKFAYDLWGDTVNFASRMESTSLSNRIQISRSTYERVYDLGLEFEEREVDVKGKGLIKAYLVNDKHHKQVEVAESIMDNHNDLSNLRESVSLPSNDDDTIPLTLEYSNQE</sequence>
<keyword evidence="11" id="KW-1185">Reference proteome</keyword>
<proteinExistence type="inferred from homology"/>
<organism evidence="10 11">
    <name type="scientific">Naegleria lovaniensis</name>
    <name type="common">Amoeba</name>
    <dbReference type="NCBI Taxonomy" id="51637"/>
    <lineage>
        <taxon>Eukaryota</taxon>
        <taxon>Discoba</taxon>
        <taxon>Heterolobosea</taxon>
        <taxon>Tetramitia</taxon>
        <taxon>Eutetramitia</taxon>
        <taxon>Vahlkampfiidae</taxon>
        <taxon>Naegleria</taxon>
    </lineage>
</organism>
<dbReference type="PANTHER" id="PTHR11920:SF335">
    <property type="entry name" value="GUANYLATE CYCLASE"/>
    <property type="match status" value="1"/>
</dbReference>
<evidence type="ECO:0000256" key="1">
    <source>
        <dbReference type="ARBA" id="ARBA00004370"/>
    </source>
</evidence>
<evidence type="ECO:0000256" key="8">
    <source>
        <dbReference type="SAM" id="MobiDB-lite"/>
    </source>
</evidence>
<dbReference type="PANTHER" id="PTHR11920">
    <property type="entry name" value="GUANYLYL CYCLASE"/>
    <property type="match status" value="1"/>
</dbReference>
<dbReference type="InterPro" id="IPR029787">
    <property type="entry name" value="Nucleotide_cyclase"/>
</dbReference>
<keyword evidence="4" id="KW-1133">Transmembrane helix</keyword>
<reference evidence="10 11" key="1">
    <citation type="journal article" date="2018" name="BMC Genomics">
        <title>The genome of Naegleria lovaniensis, the basis for a comparative approach to unravel pathogenicity factors of the human pathogenic amoeba N. fowleri.</title>
        <authorList>
            <person name="Liechti N."/>
            <person name="Schurch N."/>
            <person name="Bruggmann R."/>
            <person name="Wittwer M."/>
        </authorList>
    </citation>
    <scope>NUCLEOTIDE SEQUENCE [LARGE SCALE GENOMIC DNA]</scope>
    <source>
        <strain evidence="10 11">ATCC 30569</strain>
    </source>
</reference>
<dbReference type="GeneID" id="68104890"/>
<dbReference type="EMBL" id="PYSW02000005">
    <property type="protein sequence ID" value="KAG2392184.1"/>
    <property type="molecule type" value="Genomic_DNA"/>
</dbReference>
<keyword evidence="3" id="KW-0547">Nucleotide-binding</keyword>
<comment type="subcellular location">
    <subcellularLocation>
        <location evidence="1">Membrane</location>
    </subcellularLocation>
</comment>
<keyword evidence="2" id="KW-0812">Transmembrane</keyword>
<dbReference type="InterPro" id="IPR001054">
    <property type="entry name" value="A/G_cyclase"/>
</dbReference>
<dbReference type="SMART" id="SM00044">
    <property type="entry name" value="CYCc"/>
    <property type="match status" value="1"/>
</dbReference>
<feature type="domain" description="Guanylate cyclase" evidence="9">
    <location>
        <begin position="1"/>
        <end position="122"/>
    </location>
</feature>
<dbReference type="GO" id="GO:0016849">
    <property type="term" value="F:phosphorus-oxygen lyase activity"/>
    <property type="evidence" value="ECO:0007669"/>
    <property type="project" value="InterPro"/>
</dbReference>
<dbReference type="GO" id="GO:0000166">
    <property type="term" value="F:nucleotide binding"/>
    <property type="evidence" value="ECO:0007669"/>
    <property type="project" value="UniProtKB-KW"/>
</dbReference>
<dbReference type="InterPro" id="IPR018297">
    <property type="entry name" value="A/G_cyclase_CS"/>
</dbReference>
<dbReference type="RefSeq" id="XP_044554078.1">
    <property type="nucleotide sequence ID" value="XM_044688202.1"/>
</dbReference>
<protein>
    <recommendedName>
        <fullName evidence="9">Guanylate cyclase domain-containing protein</fullName>
    </recommendedName>
</protein>
<evidence type="ECO:0000256" key="3">
    <source>
        <dbReference type="ARBA" id="ARBA00022741"/>
    </source>
</evidence>
<dbReference type="Gene3D" id="3.30.70.1230">
    <property type="entry name" value="Nucleotide cyclase"/>
    <property type="match status" value="1"/>
</dbReference>
<comment type="caution">
    <text evidence="10">The sequence shown here is derived from an EMBL/GenBank/DDBJ whole genome shotgun (WGS) entry which is preliminary data.</text>
</comment>
<dbReference type="SUPFAM" id="SSF55073">
    <property type="entry name" value="Nucleotide cyclase"/>
    <property type="match status" value="1"/>
</dbReference>
<evidence type="ECO:0000256" key="5">
    <source>
        <dbReference type="ARBA" id="ARBA00023136"/>
    </source>
</evidence>
<dbReference type="Proteomes" id="UP000816034">
    <property type="component" value="Unassembled WGS sequence"/>
</dbReference>
<dbReference type="PROSITE" id="PS50125">
    <property type="entry name" value="GUANYLATE_CYCLASE_2"/>
    <property type="match status" value="1"/>
</dbReference>
<dbReference type="GO" id="GO:0009190">
    <property type="term" value="P:cyclic nucleotide biosynthetic process"/>
    <property type="evidence" value="ECO:0007669"/>
    <property type="project" value="InterPro"/>
</dbReference>
<name>A0AA88KQX0_NAELO</name>
<dbReference type="Pfam" id="PF00211">
    <property type="entry name" value="Guanylate_cyc"/>
    <property type="match status" value="1"/>
</dbReference>
<evidence type="ECO:0000256" key="6">
    <source>
        <dbReference type="ARBA" id="ARBA00023239"/>
    </source>
</evidence>
<evidence type="ECO:0000256" key="4">
    <source>
        <dbReference type="ARBA" id="ARBA00022989"/>
    </source>
</evidence>
<evidence type="ECO:0000259" key="9">
    <source>
        <dbReference type="PROSITE" id="PS50125"/>
    </source>
</evidence>
<evidence type="ECO:0000313" key="10">
    <source>
        <dbReference type="EMBL" id="KAG2392184.1"/>
    </source>
</evidence>
<dbReference type="InterPro" id="IPR050401">
    <property type="entry name" value="Cyclic_nucleotide_synthase"/>
</dbReference>
<comment type="similarity">
    <text evidence="7">Belongs to the adenylyl cyclase class-4/guanylyl cyclase family.</text>
</comment>
<evidence type="ECO:0000256" key="2">
    <source>
        <dbReference type="ARBA" id="ARBA00022692"/>
    </source>
</evidence>
<keyword evidence="6 7" id="KW-0456">Lyase</keyword>
<evidence type="ECO:0000313" key="11">
    <source>
        <dbReference type="Proteomes" id="UP000816034"/>
    </source>
</evidence>
<evidence type="ECO:0000256" key="7">
    <source>
        <dbReference type="RuleBase" id="RU000405"/>
    </source>
</evidence>
<accession>A0AA88KQX0</accession>
<feature type="region of interest" description="Disordered" evidence="8">
    <location>
        <begin position="190"/>
        <end position="213"/>
    </location>
</feature>
<dbReference type="GO" id="GO:0035556">
    <property type="term" value="P:intracellular signal transduction"/>
    <property type="evidence" value="ECO:0007669"/>
    <property type="project" value="InterPro"/>
</dbReference>
<dbReference type="CDD" id="cd07302">
    <property type="entry name" value="CHD"/>
    <property type="match status" value="1"/>
</dbReference>
<keyword evidence="5" id="KW-0472">Membrane</keyword>
<gene>
    <name evidence="10" type="ORF">C9374_012436</name>
</gene>
<dbReference type="GO" id="GO:0016020">
    <property type="term" value="C:membrane"/>
    <property type="evidence" value="ECO:0007669"/>
    <property type="project" value="UniProtKB-SubCell"/>
</dbReference>
<dbReference type="PROSITE" id="PS00452">
    <property type="entry name" value="GUANYLATE_CYCLASE_1"/>
    <property type="match status" value="1"/>
</dbReference>